<dbReference type="Proteomes" id="UP000449944">
    <property type="component" value="Unassembled WGS sequence"/>
</dbReference>
<dbReference type="EMBL" id="WLUB01000022">
    <property type="protein sequence ID" value="MTC34175.1"/>
    <property type="molecule type" value="Genomic_DNA"/>
</dbReference>
<dbReference type="AlphaFoldDB" id="A0AAW9V8W4"/>
<dbReference type="InterPro" id="IPR009279">
    <property type="entry name" value="Portal_Mu"/>
</dbReference>
<accession>A0AAW9V8W4</accession>
<reference evidence="1 2" key="1">
    <citation type="submission" date="2019-10" db="EMBL/GenBank/DDBJ databases">
        <title>Comparative genomic analysis of Providencia.</title>
        <authorList>
            <person name="Yuan C."/>
            <person name="Wei Y."/>
            <person name="Yin Z."/>
        </authorList>
    </citation>
    <scope>NUCLEOTIDE SEQUENCE [LARGE SCALE GENOMIC DNA]</scope>
    <source>
        <strain evidence="2">wls1934</strain>
    </source>
</reference>
<gene>
    <name evidence="1" type="ORF">GKR67_06055</name>
</gene>
<proteinExistence type="predicted"/>
<dbReference type="Pfam" id="PF06074">
    <property type="entry name" value="Portal_Mu"/>
    <property type="match status" value="1"/>
</dbReference>
<evidence type="ECO:0000313" key="1">
    <source>
        <dbReference type="EMBL" id="MTC34175.1"/>
    </source>
</evidence>
<protein>
    <submittedName>
        <fullName evidence="1">DUF935 family protein</fullName>
    </submittedName>
</protein>
<sequence length="527" mass="58666">MSKIVDIHGNPIQREVLKSPQTVSVGRMSRIYPDHPSRGLTIRKLPRILQAAERGDLSAQSCLFSDMVERDGHIFAEMEKRKNALLTLDWSIEPPKNASKAELDMTANVQAWFDAMPEIEDIILNGMEAVGHGFSCQELEWERLDNTWLPKALHLRPHYWFRTLPEQRDAIRLNTDEMNGSELWSFGWLVHRHNARSGFIATSGLFRVLVWPYLFKNFSLRDFAEFLEIYGLPARIAKYPAGTSDEDKDKLLDALVNLGHDAVATVQQGTDINFESAAGGGSDPFMEMIAWAERTQSKVILGGTLTSQADGKSSTNALGNVHNEVRHDLKTADARQLEGMFRQLIQMLLALNGYQDVNPRRLPRFVFDTRESVDLPQFADAIDKLVNGAGVETIPLSWVHKKAAIPQAQKDEPVLRPRQTVPLLPTPLSYGHSRHGLGVLSQVVEADGIDPAQITLDNAPPQSDSISDAMSRLLTPMVAALKQGQSVDEAMNIVAQSYPLLDDSTLQALLSQAIFVADVWGRLHADS</sequence>
<name>A0AAW9V8W4_9GAMM</name>
<evidence type="ECO:0000313" key="2">
    <source>
        <dbReference type="Proteomes" id="UP000449944"/>
    </source>
</evidence>
<comment type="caution">
    <text evidence="1">The sequence shown here is derived from an EMBL/GenBank/DDBJ whole genome shotgun (WGS) entry which is preliminary data.</text>
</comment>
<organism evidence="1 2">
    <name type="scientific">Providencia alcalifaciens</name>
    <dbReference type="NCBI Taxonomy" id="126385"/>
    <lineage>
        <taxon>Bacteria</taxon>
        <taxon>Pseudomonadati</taxon>
        <taxon>Pseudomonadota</taxon>
        <taxon>Gammaproteobacteria</taxon>
        <taxon>Enterobacterales</taxon>
        <taxon>Morganellaceae</taxon>
        <taxon>Providencia</taxon>
    </lineage>
</organism>